<gene>
    <name evidence="2" type="ORF">HNR40_010491</name>
</gene>
<evidence type="ECO:0000259" key="1">
    <source>
        <dbReference type="Pfam" id="PF04149"/>
    </source>
</evidence>
<dbReference type="AlphaFoldDB" id="A0A7W8AH08"/>
<protein>
    <recommendedName>
        <fullName evidence="1">DUF397 domain-containing protein</fullName>
    </recommendedName>
</protein>
<reference evidence="2 3" key="1">
    <citation type="submission" date="2020-08" db="EMBL/GenBank/DDBJ databases">
        <title>Genomic Encyclopedia of Type Strains, Phase IV (KMG-IV): sequencing the most valuable type-strain genomes for metagenomic binning, comparative biology and taxonomic classification.</title>
        <authorList>
            <person name="Goeker M."/>
        </authorList>
    </citation>
    <scope>NUCLEOTIDE SEQUENCE [LARGE SCALE GENOMIC DNA]</scope>
    <source>
        <strain evidence="2 3">DSM 45385</strain>
    </source>
</reference>
<dbReference type="EMBL" id="JACHIN010000028">
    <property type="protein sequence ID" value="MBB5084980.1"/>
    <property type="molecule type" value="Genomic_DNA"/>
</dbReference>
<comment type="caution">
    <text evidence="2">The sequence shown here is derived from an EMBL/GenBank/DDBJ whole genome shotgun (WGS) entry which is preliminary data.</text>
</comment>
<name>A0A7W8AH08_9ACTN</name>
<evidence type="ECO:0000313" key="3">
    <source>
        <dbReference type="Proteomes" id="UP000568380"/>
    </source>
</evidence>
<organism evidence="2 3">
    <name type="scientific">Nonomuraea endophytica</name>
    <dbReference type="NCBI Taxonomy" id="714136"/>
    <lineage>
        <taxon>Bacteria</taxon>
        <taxon>Bacillati</taxon>
        <taxon>Actinomycetota</taxon>
        <taxon>Actinomycetes</taxon>
        <taxon>Streptosporangiales</taxon>
        <taxon>Streptosporangiaceae</taxon>
        <taxon>Nonomuraea</taxon>
    </lineage>
</organism>
<dbReference type="Pfam" id="PF04149">
    <property type="entry name" value="DUF397"/>
    <property type="match status" value="1"/>
</dbReference>
<keyword evidence="3" id="KW-1185">Reference proteome</keyword>
<feature type="domain" description="DUF397" evidence="1">
    <location>
        <begin position="16"/>
        <end position="58"/>
    </location>
</feature>
<dbReference type="InterPro" id="IPR007278">
    <property type="entry name" value="DUF397"/>
</dbReference>
<evidence type="ECO:0000313" key="2">
    <source>
        <dbReference type="EMBL" id="MBB5084980.1"/>
    </source>
</evidence>
<accession>A0A7W8AH08</accession>
<sequence>MSEIKLETPVEFRSACDGGTCVEVAMVQVVAVRDSKDPHGPVLLFDGKEWEEFTGAVKAGEFDVPGGWPANA</sequence>
<dbReference type="Proteomes" id="UP000568380">
    <property type="component" value="Unassembled WGS sequence"/>
</dbReference>
<proteinExistence type="predicted"/>
<dbReference type="RefSeq" id="WP_184975928.1">
    <property type="nucleotide sequence ID" value="NZ_JACHIN010000028.1"/>
</dbReference>